<dbReference type="EMBL" id="UOFF01000056">
    <property type="protein sequence ID" value="VAW54303.1"/>
    <property type="molecule type" value="Genomic_DNA"/>
</dbReference>
<dbReference type="AlphaFoldDB" id="A0A3B0WPE3"/>
<dbReference type="PANTHER" id="PTHR11579:SF18">
    <property type="entry name" value="PROTEIN-L-ISOASPARTATE O-METHYLTRANSFERASE"/>
    <property type="match status" value="1"/>
</dbReference>
<sequence>MQPQSHLDQCRNNMVEQQVRPWDVLNDRVLTILNSIPRDQFVPAQYTGLSYADTAIPLNATQNMMHPIIEGRILQLLDIQPEDNVLEIGTGSGYLTACMASLARNVDSIEIDSVLAKQAAETLSAQGITNVNLSCGNGLKIINIFKTYDIVVLTGAINELPQFLKDALTNHGKMFMVDGTAPAMVAHIISRQGLREWSDESIFETVLSPLVHGETEPEFKF</sequence>
<evidence type="ECO:0000256" key="1">
    <source>
        <dbReference type="ARBA" id="ARBA00005369"/>
    </source>
</evidence>
<dbReference type="EC" id="2.1.1.77" evidence="2"/>
<proteinExistence type="inferred from homology"/>
<name>A0A3B0WPE3_9ZZZZ</name>
<comment type="similarity">
    <text evidence="1">Belongs to the methyltransferase superfamily. L-isoaspartyl/D-aspartyl protein methyltransferase family.</text>
</comment>
<dbReference type="Pfam" id="PF01135">
    <property type="entry name" value="PCMT"/>
    <property type="match status" value="1"/>
</dbReference>
<dbReference type="PROSITE" id="PS01131">
    <property type="entry name" value="RRNA_A_DIMETH"/>
    <property type="match status" value="1"/>
</dbReference>
<accession>A0A3B0WPE3</accession>
<dbReference type="InterPro" id="IPR029063">
    <property type="entry name" value="SAM-dependent_MTases_sf"/>
</dbReference>
<evidence type="ECO:0000313" key="2">
    <source>
        <dbReference type="EMBL" id="VAW54303.1"/>
    </source>
</evidence>
<dbReference type="Gene3D" id="3.40.50.150">
    <property type="entry name" value="Vaccinia Virus protein VP39"/>
    <property type="match status" value="1"/>
</dbReference>
<dbReference type="InterPro" id="IPR020596">
    <property type="entry name" value="rRNA_Ade_Mease_Trfase_CS"/>
</dbReference>
<keyword evidence="2" id="KW-0489">Methyltransferase</keyword>
<gene>
    <name evidence="2" type="ORF">MNBD_GAMMA07-1155</name>
</gene>
<dbReference type="GO" id="GO:0004719">
    <property type="term" value="F:protein-L-isoaspartate (D-aspartate) O-methyltransferase activity"/>
    <property type="evidence" value="ECO:0007669"/>
    <property type="project" value="UniProtKB-EC"/>
</dbReference>
<dbReference type="SUPFAM" id="SSF53335">
    <property type="entry name" value="S-adenosyl-L-methionine-dependent methyltransferases"/>
    <property type="match status" value="1"/>
</dbReference>
<dbReference type="GO" id="GO:0005737">
    <property type="term" value="C:cytoplasm"/>
    <property type="evidence" value="ECO:0007669"/>
    <property type="project" value="TreeGrafter"/>
</dbReference>
<reference evidence="2" key="1">
    <citation type="submission" date="2018-06" db="EMBL/GenBank/DDBJ databases">
        <authorList>
            <person name="Zhirakovskaya E."/>
        </authorList>
    </citation>
    <scope>NUCLEOTIDE SEQUENCE</scope>
</reference>
<protein>
    <submittedName>
        <fullName evidence="2">Protein-L-isoaspartate O-methyltransferase</fullName>
        <ecNumber evidence="2">2.1.1.77</ecNumber>
    </submittedName>
</protein>
<dbReference type="GO" id="GO:0000179">
    <property type="term" value="F:rRNA (adenine-N6,N6-)-dimethyltransferase activity"/>
    <property type="evidence" value="ECO:0007669"/>
    <property type="project" value="InterPro"/>
</dbReference>
<dbReference type="CDD" id="cd02440">
    <property type="entry name" value="AdoMet_MTases"/>
    <property type="match status" value="1"/>
</dbReference>
<organism evidence="2">
    <name type="scientific">hydrothermal vent metagenome</name>
    <dbReference type="NCBI Taxonomy" id="652676"/>
    <lineage>
        <taxon>unclassified sequences</taxon>
        <taxon>metagenomes</taxon>
        <taxon>ecological metagenomes</taxon>
    </lineage>
</organism>
<dbReference type="PANTHER" id="PTHR11579">
    <property type="entry name" value="PROTEIN-L-ISOASPARTATE O-METHYLTRANSFERASE"/>
    <property type="match status" value="1"/>
</dbReference>
<dbReference type="InterPro" id="IPR000682">
    <property type="entry name" value="PCMT"/>
</dbReference>
<keyword evidence="2" id="KW-0808">Transferase</keyword>